<dbReference type="MEROPS" id="S09.005"/>
<evidence type="ECO:0000256" key="3">
    <source>
        <dbReference type="ARBA" id="ARBA00022670"/>
    </source>
</evidence>
<keyword evidence="4" id="KW-0378">Hydrolase</keyword>
<dbReference type="InterPro" id="IPR029058">
    <property type="entry name" value="AB_hydrolase_fold"/>
</dbReference>
<dbReference type="Pfam" id="PF00326">
    <property type="entry name" value="Peptidase_S9"/>
    <property type="match status" value="1"/>
</dbReference>
<dbReference type="Gene3D" id="3.40.50.1820">
    <property type="entry name" value="alpha/beta hydrolase"/>
    <property type="match status" value="1"/>
</dbReference>
<dbReference type="eggNOG" id="KOG2100">
    <property type="taxonomic scope" value="Eukaryota"/>
</dbReference>
<evidence type="ECO:0000256" key="6">
    <source>
        <dbReference type="ARBA" id="ARBA00023180"/>
    </source>
</evidence>
<dbReference type="PaxDb" id="284590-Q6CRS0"/>
<dbReference type="PANTHER" id="PTHR11731:SF160">
    <property type="entry name" value="DIPEPTIDYL AMINOPEPTIDASE A"/>
    <property type="match status" value="1"/>
</dbReference>
<dbReference type="GO" id="GO:0006508">
    <property type="term" value="P:proteolysis"/>
    <property type="evidence" value="ECO:0007669"/>
    <property type="project" value="UniProtKB-KW"/>
</dbReference>
<name>Q6CRS0_KLULA</name>
<dbReference type="HOGENOM" id="CLU_006105_0_1_1"/>
<gene>
    <name evidence="10" type="ORF">KLLA0_D06919g</name>
</gene>
<organism evidence="10 11">
    <name type="scientific">Kluyveromyces lactis (strain ATCC 8585 / CBS 2359 / DSM 70799 / NBRC 1267 / NRRL Y-1140 / WM37)</name>
    <name type="common">Yeast</name>
    <name type="synonym">Candida sphaerica</name>
    <dbReference type="NCBI Taxonomy" id="284590"/>
    <lineage>
        <taxon>Eukaryota</taxon>
        <taxon>Fungi</taxon>
        <taxon>Dikarya</taxon>
        <taxon>Ascomycota</taxon>
        <taxon>Saccharomycotina</taxon>
        <taxon>Saccharomycetes</taxon>
        <taxon>Saccharomycetales</taxon>
        <taxon>Saccharomycetaceae</taxon>
        <taxon>Kluyveromyces</taxon>
    </lineage>
</organism>
<dbReference type="SUPFAM" id="SSF82171">
    <property type="entry name" value="DPP6 N-terminal domain-like"/>
    <property type="match status" value="1"/>
</dbReference>
<dbReference type="KEGG" id="kla:KLLA0_D06919g"/>
<feature type="domain" description="Peptidase S9 prolyl oligopeptidase catalytic" evidence="8">
    <location>
        <begin position="663"/>
        <end position="864"/>
    </location>
</feature>
<dbReference type="FunFam" id="3.40.50.1820:FF:000003">
    <property type="entry name" value="Dipeptidyl peptidase 4"/>
    <property type="match status" value="1"/>
</dbReference>
<dbReference type="SUPFAM" id="SSF53474">
    <property type="entry name" value="alpha/beta-Hydrolases"/>
    <property type="match status" value="1"/>
</dbReference>
<keyword evidence="6" id="KW-0325">Glycoprotein</keyword>
<evidence type="ECO:0000259" key="9">
    <source>
        <dbReference type="Pfam" id="PF00930"/>
    </source>
</evidence>
<keyword evidence="11" id="KW-1185">Reference proteome</keyword>
<evidence type="ECO:0000256" key="4">
    <source>
        <dbReference type="ARBA" id="ARBA00022801"/>
    </source>
</evidence>
<keyword evidence="3" id="KW-0645">Protease</keyword>
<dbReference type="AlphaFoldDB" id="Q6CRS0"/>
<dbReference type="Proteomes" id="UP000000598">
    <property type="component" value="Chromosome D"/>
</dbReference>
<keyword evidence="5" id="KW-0720">Serine protease</keyword>
<evidence type="ECO:0000256" key="1">
    <source>
        <dbReference type="ARBA" id="ARBA00006150"/>
    </source>
</evidence>
<sequence>MTTTHKRTNPHMFLQRLNSSVSSLSTIPQGEQVVNFELDSFQESDSERLSKGSPHDELDVERQLSVWDYGSYSNKWIVWIKWLTVLLIGTLGTILIMNIFFQGIYLGTATDDTTYLINKRGFTIDAFLNGTFVSREDTFKFIAPPAIEYIPKEKDSGLYLTMEKNSQKDDIIVAKRLNDKDFRKLISPLQFTFNEHKYSLESISIDYSLDYAILGSNVIKEYRHSSSGLYWLYNLKTSVLTPVKGKDSKSPHPRLSYCHFSPSYRYIYFVEDNDLHVQSLDDQGDIYRITSDGSNYVLNGRTDWVYEEELLADDVAVWWAPDDSKLAFSRIDDAKVSNYNYQTFINGKQTPTLRSMKYPLPGASNPVICLFLYDLTNNSLNAIKETTEEEGILLYYAKWVDNNNLLFKVSDRESKILDTMIFNSENNQTKRLLTRDANTYNGWIEKCKEIIVVRRKGQDINTGFLDILPDKNGYHHIFHFASSEDTNPRQITEGSWEVKEILGVEGESEIVYFQSNLFHPMGLQLHTASLKDNSATLNLQQTEVLEYSKFTLSTSCKFAIKQYLGPDVPYTYAGDLWQLLNASEDDHSKILLTKNEHIEEAIQMYDYPVTDYKEITLEDYTEINYVEIKPKTFEPEKKYPLLVYVYGGPGSETFNTKFSSALEESISSSINAIVLKIEPRGTGGKGWNFKSWANRNIGFWEPRDIINVTKKYIETQKDVIAQDKVAIWGWSYGGFTTLKTLEFDKGSVFKYGVSVAPVTDWKYYDSVYSERYLGSPLSSDAYDKNAKIKDYDSFKFTKRFLLMHGTADDNVHIQNTYELIDNFNLHSVRNYDMHIFPDSDHSIYFHNAQRMVYEKIYFWIKDAFLGRLDSLE</sequence>
<dbReference type="GO" id="GO:0005886">
    <property type="term" value="C:plasma membrane"/>
    <property type="evidence" value="ECO:0007669"/>
    <property type="project" value="TreeGrafter"/>
</dbReference>
<keyword evidence="7" id="KW-0472">Membrane</keyword>
<feature type="domain" description="Dipeptidylpeptidase IV N-terminal" evidence="9">
    <location>
        <begin position="208"/>
        <end position="570"/>
    </location>
</feature>
<protein>
    <submittedName>
        <fullName evidence="10">KLLA0D06919p</fullName>
    </submittedName>
</protein>
<evidence type="ECO:0000256" key="7">
    <source>
        <dbReference type="SAM" id="Phobius"/>
    </source>
</evidence>
<keyword evidence="7" id="KW-1133">Transmembrane helix</keyword>
<dbReference type="InterPro" id="IPR002469">
    <property type="entry name" value="Peptidase_S9B_N"/>
</dbReference>
<dbReference type="ESTHER" id="klula-q6crs0">
    <property type="family name" value="DPP4N_Peptidase_S9"/>
</dbReference>
<evidence type="ECO:0000256" key="2">
    <source>
        <dbReference type="ARBA" id="ARBA00022438"/>
    </source>
</evidence>
<evidence type="ECO:0000256" key="5">
    <source>
        <dbReference type="ARBA" id="ARBA00022825"/>
    </source>
</evidence>
<dbReference type="InterPro" id="IPR050278">
    <property type="entry name" value="Serine_Prot_S9B/DPPIV"/>
</dbReference>
<dbReference type="GO" id="GO:0008236">
    <property type="term" value="F:serine-type peptidase activity"/>
    <property type="evidence" value="ECO:0007669"/>
    <property type="project" value="UniProtKB-KW"/>
</dbReference>
<reference evidence="10 11" key="1">
    <citation type="journal article" date="2004" name="Nature">
        <title>Genome evolution in yeasts.</title>
        <authorList>
            <consortium name="Genolevures"/>
            <person name="Dujon B."/>
            <person name="Sherman D."/>
            <person name="Fischer G."/>
            <person name="Durrens P."/>
            <person name="Casaregola S."/>
            <person name="Lafontaine I."/>
            <person name="de Montigny J."/>
            <person name="Marck C."/>
            <person name="Neuveglise C."/>
            <person name="Talla E."/>
            <person name="Goffard N."/>
            <person name="Frangeul L."/>
            <person name="Aigle M."/>
            <person name="Anthouard V."/>
            <person name="Babour A."/>
            <person name="Barbe V."/>
            <person name="Barnay S."/>
            <person name="Blanchin S."/>
            <person name="Beckerich J.M."/>
            <person name="Beyne E."/>
            <person name="Bleykasten C."/>
            <person name="Boisrame A."/>
            <person name="Boyer J."/>
            <person name="Cattolico L."/>
            <person name="Confanioleri F."/>
            <person name="de Daruvar A."/>
            <person name="Despons L."/>
            <person name="Fabre E."/>
            <person name="Fairhead C."/>
            <person name="Ferry-Dumazet H."/>
            <person name="Groppi A."/>
            <person name="Hantraye F."/>
            <person name="Hennequin C."/>
            <person name="Jauniaux N."/>
            <person name="Joyet P."/>
            <person name="Kachouri R."/>
            <person name="Kerrest A."/>
            <person name="Koszul R."/>
            <person name="Lemaire M."/>
            <person name="Lesur I."/>
            <person name="Ma L."/>
            <person name="Muller H."/>
            <person name="Nicaud J.M."/>
            <person name="Nikolski M."/>
            <person name="Oztas S."/>
            <person name="Ozier-Kalogeropoulos O."/>
            <person name="Pellenz S."/>
            <person name="Potier S."/>
            <person name="Richard G.F."/>
            <person name="Straub M.L."/>
            <person name="Suleau A."/>
            <person name="Swennene D."/>
            <person name="Tekaia F."/>
            <person name="Wesolowski-Louvel M."/>
            <person name="Westhof E."/>
            <person name="Wirth B."/>
            <person name="Zeniou-Meyer M."/>
            <person name="Zivanovic I."/>
            <person name="Bolotin-Fukuhara M."/>
            <person name="Thierry A."/>
            <person name="Bouchier C."/>
            <person name="Caudron B."/>
            <person name="Scarpelli C."/>
            <person name="Gaillardin C."/>
            <person name="Weissenbach J."/>
            <person name="Wincker P."/>
            <person name="Souciet J.L."/>
        </authorList>
    </citation>
    <scope>NUCLEOTIDE SEQUENCE [LARGE SCALE GENOMIC DNA]</scope>
    <source>
        <strain evidence="11">ATCC 8585 / CBS 2359 / DSM 70799 / NBRC 1267 / NRRL Y-1140 / WM37</strain>
    </source>
</reference>
<dbReference type="OMA" id="NYDMHIF"/>
<dbReference type="PANTHER" id="PTHR11731">
    <property type="entry name" value="PROTEASE FAMILY S9B,C DIPEPTIDYL-PEPTIDASE IV-RELATED"/>
    <property type="match status" value="1"/>
</dbReference>
<dbReference type="GO" id="GO:0004177">
    <property type="term" value="F:aminopeptidase activity"/>
    <property type="evidence" value="ECO:0007669"/>
    <property type="project" value="UniProtKB-KW"/>
</dbReference>
<comment type="similarity">
    <text evidence="1">Belongs to the peptidase S9B family.</text>
</comment>
<evidence type="ECO:0000313" key="10">
    <source>
        <dbReference type="EMBL" id="CAH00465.1"/>
    </source>
</evidence>
<dbReference type="Pfam" id="PF00930">
    <property type="entry name" value="DPPIV_N"/>
    <property type="match status" value="1"/>
</dbReference>
<dbReference type="STRING" id="284590.Q6CRS0"/>
<evidence type="ECO:0000259" key="8">
    <source>
        <dbReference type="Pfam" id="PF00326"/>
    </source>
</evidence>
<accession>Q6CRS0</accession>
<evidence type="ECO:0000313" key="11">
    <source>
        <dbReference type="Proteomes" id="UP000000598"/>
    </source>
</evidence>
<dbReference type="InParanoid" id="Q6CRS0"/>
<dbReference type="Gene3D" id="2.140.10.30">
    <property type="entry name" value="Dipeptidylpeptidase IV, N-terminal domain"/>
    <property type="match status" value="1"/>
</dbReference>
<keyword evidence="2" id="KW-0031">Aminopeptidase</keyword>
<dbReference type="EMBL" id="CR382124">
    <property type="protein sequence ID" value="CAH00465.1"/>
    <property type="molecule type" value="Genomic_DNA"/>
</dbReference>
<feature type="transmembrane region" description="Helical" evidence="7">
    <location>
        <begin position="79"/>
        <end position="101"/>
    </location>
</feature>
<dbReference type="InterPro" id="IPR001375">
    <property type="entry name" value="Peptidase_S9_cat"/>
</dbReference>
<dbReference type="GO" id="GO:0008239">
    <property type="term" value="F:dipeptidyl-peptidase activity"/>
    <property type="evidence" value="ECO:0007669"/>
    <property type="project" value="TreeGrafter"/>
</dbReference>
<keyword evidence="7" id="KW-0812">Transmembrane</keyword>
<proteinExistence type="inferred from homology"/>
<dbReference type="FunCoup" id="Q6CRS0">
    <property type="interactions" value="333"/>
</dbReference>